<proteinExistence type="predicted"/>
<organism evidence="2 3">
    <name type="scientific">Oryza meyeriana var. granulata</name>
    <dbReference type="NCBI Taxonomy" id="110450"/>
    <lineage>
        <taxon>Eukaryota</taxon>
        <taxon>Viridiplantae</taxon>
        <taxon>Streptophyta</taxon>
        <taxon>Embryophyta</taxon>
        <taxon>Tracheophyta</taxon>
        <taxon>Spermatophyta</taxon>
        <taxon>Magnoliopsida</taxon>
        <taxon>Liliopsida</taxon>
        <taxon>Poales</taxon>
        <taxon>Poaceae</taxon>
        <taxon>BOP clade</taxon>
        <taxon>Oryzoideae</taxon>
        <taxon>Oryzeae</taxon>
        <taxon>Oryzinae</taxon>
        <taxon>Oryza</taxon>
        <taxon>Oryza meyeriana</taxon>
    </lineage>
</organism>
<sequence length="196" mass="22114">MIDAEEALPPRSQVDYSMKEHEGVVQIPFYTAYASVLKKKPHQCAPMGPGSFHRCFKALITSGQVDKDSLEHLLSDGLPLALPVMGISEPLRFPRYKEWLMNVLVSASASNEDQLGHNPLDIIFDEMVPLEYSEDFNNWGSISDCMYTQTGFKELTFKETANMIGIIKRSTVLPLPKPEPQYHKNRSSSSSHVKRK</sequence>
<evidence type="ECO:0000313" key="2">
    <source>
        <dbReference type="EMBL" id="KAF0900492.1"/>
    </source>
</evidence>
<feature type="region of interest" description="Disordered" evidence="1">
    <location>
        <begin position="175"/>
        <end position="196"/>
    </location>
</feature>
<feature type="compositionally biased region" description="Polar residues" evidence="1">
    <location>
        <begin position="187"/>
        <end position="196"/>
    </location>
</feature>
<name>A0A6G1CK01_9ORYZ</name>
<dbReference type="AlphaFoldDB" id="A0A6G1CK01"/>
<evidence type="ECO:0000313" key="3">
    <source>
        <dbReference type="Proteomes" id="UP000479710"/>
    </source>
</evidence>
<accession>A0A6G1CK01</accession>
<dbReference type="EMBL" id="SPHZ02000009">
    <property type="protein sequence ID" value="KAF0900492.1"/>
    <property type="molecule type" value="Genomic_DNA"/>
</dbReference>
<keyword evidence="3" id="KW-1185">Reference proteome</keyword>
<protein>
    <submittedName>
        <fullName evidence="2">Uncharacterized protein</fullName>
    </submittedName>
</protein>
<dbReference type="OrthoDB" id="669569at2759"/>
<reference evidence="2 3" key="1">
    <citation type="submission" date="2019-11" db="EMBL/GenBank/DDBJ databases">
        <title>Whole genome sequence of Oryza granulata.</title>
        <authorList>
            <person name="Li W."/>
        </authorList>
    </citation>
    <scope>NUCLEOTIDE SEQUENCE [LARGE SCALE GENOMIC DNA]</scope>
    <source>
        <strain evidence="3">cv. Menghai</strain>
        <tissue evidence="2">Leaf</tissue>
    </source>
</reference>
<evidence type="ECO:0000256" key="1">
    <source>
        <dbReference type="SAM" id="MobiDB-lite"/>
    </source>
</evidence>
<comment type="caution">
    <text evidence="2">The sequence shown here is derived from an EMBL/GenBank/DDBJ whole genome shotgun (WGS) entry which is preliminary data.</text>
</comment>
<gene>
    <name evidence="2" type="ORF">E2562_032099</name>
</gene>
<dbReference type="Proteomes" id="UP000479710">
    <property type="component" value="Unassembled WGS sequence"/>
</dbReference>